<evidence type="ECO:0000313" key="2">
    <source>
        <dbReference type="Proteomes" id="UP001592582"/>
    </source>
</evidence>
<organism evidence="1 2">
    <name type="scientific">Streptacidiphilus alkalitolerans</name>
    <dbReference type="NCBI Taxonomy" id="3342712"/>
    <lineage>
        <taxon>Bacteria</taxon>
        <taxon>Bacillati</taxon>
        <taxon>Actinomycetota</taxon>
        <taxon>Actinomycetes</taxon>
        <taxon>Kitasatosporales</taxon>
        <taxon>Streptomycetaceae</taxon>
        <taxon>Streptacidiphilus</taxon>
    </lineage>
</organism>
<evidence type="ECO:0000313" key="1">
    <source>
        <dbReference type="EMBL" id="MFC1413165.1"/>
    </source>
</evidence>
<gene>
    <name evidence="1" type="ORF">ACEZDG_28245</name>
</gene>
<comment type="caution">
    <text evidence="1">The sequence shown here is derived from an EMBL/GenBank/DDBJ whole genome shotgun (WGS) entry which is preliminary data.</text>
</comment>
<protein>
    <submittedName>
        <fullName evidence="1">Uncharacterized protein</fullName>
    </submittedName>
</protein>
<dbReference type="Proteomes" id="UP001592582">
    <property type="component" value="Unassembled WGS sequence"/>
</dbReference>
<keyword evidence="2" id="KW-1185">Reference proteome</keyword>
<proteinExistence type="predicted"/>
<reference evidence="1 2" key="1">
    <citation type="submission" date="2024-09" db="EMBL/GenBank/DDBJ databases">
        <authorList>
            <person name="Lee S.D."/>
        </authorList>
    </citation>
    <scope>NUCLEOTIDE SEQUENCE [LARGE SCALE GENOMIC DNA]</scope>
    <source>
        <strain evidence="1 2">N1-1</strain>
    </source>
</reference>
<dbReference type="RefSeq" id="WP_380514563.1">
    <property type="nucleotide sequence ID" value="NZ_JBHEZX010000015.1"/>
</dbReference>
<sequence length="301" mass="31246">MSGGGVRNPEPVVPRPGVPRPVVPELFAGLCDDAAMFPPGNLPAERAVPAHRGHRASWYAPLVGPFLVGAAQLAAVGRAGDPGPVVLVLPGGPETLGPALAAAQAAGLRVVGAELACGPGGHPVEAVKALDAMLPELPAAGVVEIPRDQDLEAALDAVADSRHRAKLRTGGTVAEAFPSVDELARFVRGCVARGLPFKCTAGLHRAVRHTDPRTGFTHHGFLNILAATYAALDGADPARVRSVLDERDGRVLAAQLRRLSDHQVHSVREMFTAYGTCDIAEPLHDLAALGLIAHHDSTEPA</sequence>
<accession>A0ABV6VHG6</accession>
<dbReference type="EMBL" id="JBHEZX010000015">
    <property type="protein sequence ID" value="MFC1413165.1"/>
    <property type="molecule type" value="Genomic_DNA"/>
</dbReference>
<name>A0ABV6VHG6_9ACTN</name>